<keyword evidence="7" id="KW-0206">Cytoskeleton</keyword>
<dbReference type="Pfam" id="PF00225">
    <property type="entry name" value="Kinesin"/>
    <property type="match status" value="1"/>
</dbReference>
<name>A0AAE1ZI56_SCHME</name>
<dbReference type="Proteomes" id="UP001292079">
    <property type="component" value="Unassembled WGS sequence"/>
</dbReference>
<dbReference type="InterPro" id="IPR001752">
    <property type="entry name" value="Kinesin_motor_dom"/>
</dbReference>
<evidence type="ECO:0000256" key="4">
    <source>
        <dbReference type="ARBA" id="ARBA00022840"/>
    </source>
</evidence>
<comment type="caution">
    <text evidence="11">The sequence shown here is derived from an EMBL/GenBank/DDBJ whole genome shotgun (WGS) entry which is preliminary data.</text>
</comment>
<dbReference type="InterPro" id="IPR027417">
    <property type="entry name" value="P-loop_NTPase"/>
</dbReference>
<evidence type="ECO:0000313" key="12">
    <source>
        <dbReference type="Proteomes" id="UP001292079"/>
    </source>
</evidence>
<keyword evidence="2" id="KW-0493">Microtubule</keyword>
<evidence type="ECO:0000313" key="11">
    <source>
        <dbReference type="EMBL" id="KAK4474545.1"/>
    </source>
</evidence>
<dbReference type="PRINTS" id="PR00380">
    <property type="entry name" value="KINESINHEAVY"/>
</dbReference>
<dbReference type="Pfam" id="PF23735">
    <property type="entry name" value="KIF9"/>
    <property type="match status" value="1"/>
</dbReference>
<comment type="subcellular location">
    <subcellularLocation>
        <location evidence="1">Cytoplasm</location>
        <location evidence="1">Cytoskeleton</location>
    </subcellularLocation>
</comment>
<dbReference type="SMART" id="SM00129">
    <property type="entry name" value="KISc"/>
    <property type="match status" value="1"/>
</dbReference>
<dbReference type="GO" id="GO:0005524">
    <property type="term" value="F:ATP binding"/>
    <property type="evidence" value="ECO:0007669"/>
    <property type="project" value="UniProtKB-UniRule"/>
</dbReference>
<evidence type="ECO:0000256" key="9">
    <source>
        <dbReference type="SAM" id="MobiDB-lite"/>
    </source>
</evidence>
<feature type="domain" description="Kinesin motor" evidence="10">
    <location>
        <begin position="2"/>
        <end position="341"/>
    </location>
</feature>
<dbReference type="GO" id="GO:0003777">
    <property type="term" value="F:microtubule motor activity"/>
    <property type="evidence" value="ECO:0007669"/>
    <property type="project" value="InterPro"/>
</dbReference>
<dbReference type="GO" id="GO:0008017">
    <property type="term" value="F:microtubule binding"/>
    <property type="evidence" value="ECO:0007669"/>
    <property type="project" value="InterPro"/>
</dbReference>
<dbReference type="AlphaFoldDB" id="A0AAE1ZI56"/>
<sequence>MPITVFLRVKPSSQTDLKELLYLEDDQTVQIDSCEHKTVVPVNNQILAMDYKFAKIFCHNSQEEIYHVTASNLIKNALTGINGTIMCYGQTGAGKTYTMSGLSQMYVDRGIIPRSLEHLFDEIRKRSMLSATVKLSYIEIYNEQIIDLLTDISSYKATCKQSTFNYLQIAESNDEVYIKELNCSTVHNLEEALTILFEGELNRTVASHALNHFSSRAHAVFTIYLTVIDPMDSNGCTRFSKVHYVDLAGSERLKGTQTTDKLCKEAAYINRSLTFLEQTILALSDPTRGYIPYRQSKLTHFLKNSIGGRCETVLIANIWNKYMFLNETLSTLRFANRAMSIPCKPEVNQMCDSRAIIKKLKISNDNLLQELLMYDTLNNRGQINYEALTEKQKCRLRNSVVKYLNNEVKDLEIINLQQLKEIFHVFKQINTSLQAQLDETKEQLSRQSDYTGSRSPTTVAVSTISSSSRSGGTAQGSKIASSNSNISTTKRQANNETNLGKSTQNTNFKDKSLIVNPVGELDASSGRGFLPPIDQNVGDKFSFMTDGAVLQAKRKEQKQLVDNDKTKDLITNEPINTGNSNLSSPPNKYEAFEEFKREPGSELFSIYQENKKLLEEKRKQGLNLAKEINQIKSKVDEIQIQLNKSKSEREAQGLIQTVEHEPIITEDEYNLIKQIQMFKDNYKAIYPEWLKIKEVINYCRYMLDESQKRLIQGN</sequence>
<dbReference type="SUPFAM" id="SSF52540">
    <property type="entry name" value="P-loop containing nucleoside triphosphate hydrolases"/>
    <property type="match status" value="1"/>
</dbReference>
<dbReference type="PROSITE" id="PS50067">
    <property type="entry name" value="KINESIN_MOTOR_2"/>
    <property type="match status" value="1"/>
</dbReference>
<dbReference type="EMBL" id="JALJAT010000001">
    <property type="protein sequence ID" value="KAK4474545.1"/>
    <property type="molecule type" value="Genomic_DNA"/>
</dbReference>
<keyword evidence="4 8" id="KW-0067">ATP-binding</keyword>
<feature type="compositionally biased region" description="Polar residues" evidence="9">
    <location>
        <begin position="478"/>
        <end position="505"/>
    </location>
</feature>
<dbReference type="GO" id="GO:0005874">
    <property type="term" value="C:microtubule"/>
    <property type="evidence" value="ECO:0007669"/>
    <property type="project" value="UniProtKB-KW"/>
</dbReference>
<evidence type="ECO:0000256" key="5">
    <source>
        <dbReference type="ARBA" id="ARBA00023054"/>
    </source>
</evidence>
<accession>A0AAE1ZI56</accession>
<evidence type="ECO:0000256" key="8">
    <source>
        <dbReference type="PROSITE-ProRule" id="PRU00283"/>
    </source>
</evidence>
<keyword evidence="3 8" id="KW-0547">Nucleotide-binding</keyword>
<dbReference type="Gene3D" id="3.40.850.10">
    <property type="entry name" value="Kinesin motor domain"/>
    <property type="match status" value="1"/>
</dbReference>
<keyword evidence="5" id="KW-0175">Coiled coil</keyword>
<feature type="compositionally biased region" description="Polar residues" evidence="9">
    <location>
        <begin position="445"/>
        <end position="454"/>
    </location>
</feature>
<evidence type="ECO:0000256" key="6">
    <source>
        <dbReference type="ARBA" id="ARBA00023175"/>
    </source>
</evidence>
<feature type="binding site" evidence="8">
    <location>
        <begin position="89"/>
        <end position="96"/>
    </location>
    <ligand>
        <name>ATP</name>
        <dbReference type="ChEBI" id="CHEBI:30616"/>
    </ligand>
</feature>
<dbReference type="PANTHER" id="PTHR47968:SF36">
    <property type="entry name" value="KINESIN HEAVY CHAIN ISOFORM X1"/>
    <property type="match status" value="1"/>
</dbReference>
<evidence type="ECO:0000256" key="1">
    <source>
        <dbReference type="ARBA" id="ARBA00004245"/>
    </source>
</evidence>
<evidence type="ECO:0000256" key="3">
    <source>
        <dbReference type="ARBA" id="ARBA00022741"/>
    </source>
</evidence>
<reference evidence="11" key="1">
    <citation type="submission" date="2022-04" db="EMBL/GenBank/DDBJ databases">
        <authorList>
            <person name="Xu L."/>
            <person name="Lv Z."/>
        </authorList>
    </citation>
    <scope>NUCLEOTIDE SEQUENCE</scope>
    <source>
        <strain evidence="11">LV_2022a</strain>
    </source>
</reference>
<dbReference type="GO" id="GO:0007018">
    <property type="term" value="P:microtubule-based movement"/>
    <property type="evidence" value="ECO:0007669"/>
    <property type="project" value="InterPro"/>
</dbReference>
<organism evidence="11 12">
    <name type="scientific">Schistosoma mekongi</name>
    <name type="common">Parasitic worm</name>
    <dbReference type="NCBI Taxonomy" id="38744"/>
    <lineage>
        <taxon>Eukaryota</taxon>
        <taxon>Metazoa</taxon>
        <taxon>Spiralia</taxon>
        <taxon>Lophotrochozoa</taxon>
        <taxon>Platyhelminthes</taxon>
        <taxon>Trematoda</taxon>
        <taxon>Digenea</taxon>
        <taxon>Strigeidida</taxon>
        <taxon>Schistosomatoidea</taxon>
        <taxon>Schistosomatidae</taxon>
        <taxon>Schistosoma</taxon>
    </lineage>
</organism>
<reference evidence="11" key="2">
    <citation type="journal article" date="2023" name="Infect Dis Poverty">
        <title>Chromosome-scale genome of the human blood fluke Schistosoma mekongi and its implications for public health.</title>
        <authorList>
            <person name="Zhou M."/>
            <person name="Xu L."/>
            <person name="Xu D."/>
            <person name="Chen W."/>
            <person name="Khan J."/>
            <person name="Hu Y."/>
            <person name="Huang H."/>
            <person name="Wei H."/>
            <person name="Zhang Y."/>
            <person name="Chusongsang P."/>
            <person name="Tanasarnprasert K."/>
            <person name="Hu X."/>
            <person name="Limpanont Y."/>
            <person name="Lv Z."/>
        </authorList>
    </citation>
    <scope>NUCLEOTIDE SEQUENCE</scope>
    <source>
        <strain evidence="11">LV_2022a</strain>
    </source>
</reference>
<evidence type="ECO:0000256" key="7">
    <source>
        <dbReference type="ARBA" id="ARBA00023212"/>
    </source>
</evidence>
<dbReference type="InterPro" id="IPR036961">
    <property type="entry name" value="Kinesin_motor_dom_sf"/>
</dbReference>
<keyword evidence="6 8" id="KW-0505">Motor protein</keyword>
<dbReference type="InterPro" id="IPR027640">
    <property type="entry name" value="Kinesin-like_fam"/>
</dbReference>
<keyword evidence="7" id="KW-0963">Cytoplasm</keyword>
<feature type="region of interest" description="Disordered" evidence="9">
    <location>
        <begin position="444"/>
        <end position="505"/>
    </location>
</feature>
<protein>
    <recommendedName>
        <fullName evidence="10">Kinesin motor domain-containing protein</fullName>
    </recommendedName>
</protein>
<dbReference type="PANTHER" id="PTHR47968">
    <property type="entry name" value="CENTROMERE PROTEIN E"/>
    <property type="match status" value="1"/>
</dbReference>
<gene>
    <name evidence="11" type="ORF">MN116_001689</name>
</gene>
<keyword evidence="12" id="KW-1185">Reference proteome</keyword>
<evidence type="ECO:0000259" key="10">
    <source>
        <dbReference type="PROSITE" id="PS50067"/>
    </source>
</evidence>
<comment type="similarity">
    <text evidence="8">Belongs to the TRAFAC class myosin-kinesin ATPase superfamily. Kinesin family.</text>
</comment>
<feature type="compositionally biased region" description="Low complexity" evidence="9">
    <location>
        <begin position="455"/>
        <end position="477"/>
    </location>
</feature>
<dbReference type="InterPro" id="IPR056524">
    <property type="entry name" value="KIF6/9_C"/>
</dbReference>
<feature type="non-terminal residue" evidence="11">
    <location>
        <position position="714"/>
    </location>
</feature>
<proteinExistence type="inferred from homology"/>
<evidence type="ECO:0000256" key="2">
    <source>
        <dbReference type="ARBA" id="ARBA00022701"/>
    </source>
</evidence>